<keyword evidence="2" id="KW-1185">Reference proteome</keyword>
<keyword evidence="1" id="KW-0812">Transmembrane</keyword>
<feature type="transmembrane region" description="Helical" evidence="1">
    <location>
        <begin position="62"/>
        <end position="84"/>
    </location>
</feature>
<proteinExistence type="predicted"/>
<evidence type="ECO:0000313" key="3">
    <source>
        <dbReference type="WBParaSite" id="nRc.2.0.1.t46762-RA"/>
    </source>
</evidence>
<name>A0A915L7G8_ROMCU</name>
<dbReference type="WBParaSite" id="nRc.2.0.1.t46762-RA">
    <property type="protein sequence ID" value="nRc.2.0.1.t46762-RA"/>
    <property type="gene ID" value="nRc.2.0.1.g46762"/>
</dbReference>
<sequence>MIRNSLRSASTASYTEMVRIIPIRTYVFENSPDRKHEDRSMTLASKVRWEKSDLKNMNLNRFIMAFRSSLLYSMIFNYNFYVIFSCKINHSM</sequence>
<organism evidence="2 3">
    <name type="scientific">Romanomermis culicivorax</name>
    <name type="common">Nematode worm</name>
    <dbReference type="NCBI Taxonomy" id="13658"/>
    <lineage>
        <taxon>Eukaryota</taxon>
        <taxon>Metazoa</taxon>
        <taxon>Ecdysozoa</taxon>
        <taxon>Nematoda</taxon>
        <taxon>Enoplea</taxon>
        <taxon>Dorylaimia</taxon>
        <taxon>Mermithida</taxon>
        <taxon>Mermithoidea</taxon>
        <taxon>Mermithidae</taxon>
        <taxon>Romanomermis</taxon>
    </lineage>
</organism>
<protein>
    <submittedName>
        <fullName evidence="3">Uncharacterized protein</fullName>
    </submittedName>
</protein>
<evidence type="ECO:0000256" key="1">
    <source>
        <dbReference type="SAM" id="Phobius"/>
    </source>
</evidence>
<dbReference type="AlphaFoldDB" id="A0A915L7G8"/>
<keyword evidence="1" id="KW-1133">Transmembrane helix</keyword>
<reference evidence="3" key="1">
    <citation type="submission" date="2022-11" db="UniProtKB">
        <authorList>
            <consortium name="WormBaseParasite"/>
        </authorList>
    </citation>
    <scope>IDENTIFICATION</scope>
</reference>
<accession>A0A915L7G8</accession>
<evidence type="ECO:0000313" key="2">
    <source>
        <dbReference type="Proteomes" id="UP000887565"/>
    </source>
</evidence>
<dbReference type="Proteomes" id="UP000887565">
    <property type="component" value="Unplaced"/>
</dbReference>
<keyword evidence="1" id="KW-0472">Membrane</keyword>